<dbReference type="KEGG" id="pmac:106721447"/>
<evidence type="ECO:0000313" key="4">
    <source>
        <dbReference type="Proteomes" id="UP000053240"/>
    </source>
</evidence>
<evidence type="ECO:0000313" key="3">
    <source>
        <dbReference type="EMBL" id="KPJ20383.1"/>
    </source>
</evidence>
<feature type="signal peptide" evidence="2">
    <location>
        <begin position="1"/>
        <end position="18"/>
    </location>
</feature>
<evidence type="ECO:0000256" key="2">
    <source>
        <dbReference type="SAM" id="SignalP"/>
    </source>
</evidence>
<dbReference type="AlphaFoldDB" id="A0A194RR77"/>
<keyword evidence="4" id="KW-1185">Reference proteome</keyword>
<reference evidence="3 4" key="1">
    <citation type="journal article" date="2015" name="Nat. Commun.">
        <title>Outbred genome sequencing and CRISPR/Cas9 gene editing in butterflies.</title>
        <authorList>
            <person name="Li X."/>
            <person name="Fan D."/>
            <person name="Zhang W."/>
            <person name="Liu G."/>
            <person name="Zhang L."/>
            <person name="Zhao L."/>
            <person name="Fang X."/>
            <person name="Chen L."/>
            <person name="Dong Y."/>
            <person name="Chen Y."/>
            <person name="Ding Y."/>
            <person name="Zhao R."/>
            <person name="Feng M."/>
            <person name="Zhu Y."/>
            <person name="Feng Y."/>
            <person name="Jiang X."/>
            <person name="Zhu D."/>
            <person name="Xiang H."/>
            <person name="Feng X."/>
            <person name="Li S."/>
            <person name="Wang J."/>
            <person name="Zhang G."/>
            <person name="Kronforst M.R."/>
            <person name="Wang W."/>
        </authorList>
    </citation>
    <scope>NUCLEOTIDE SEQUENCE [LARGE SCALE GENOMIC DNA]</scope>
    <source>
        <strain evidence="3">Ya'a_city_454_Pm</strain>
        <tissue evidence="3">Whole body</tissue>
    </source>
</reference>
<accession>A0A194RR77</accession>
<dbReference type="EMBL" id="KQ459700">
    <property type="protein sequence ID" value="KPJ20383.1"/>
    <property type="molecule type" value="Genomic_DNA"/>
</dbReference>
<sequence>MLILYVLCNILWIPYVFGNSITSEAPRDKSSKSVLQESHYEDYNKTNLNLVSEGGSLLPNAVVDIVHLPKDKHNILLSLDNEIGKNKEKSVVARKGVVYSSIEDTQVPANGTKMDKNNVTGHKELDILKDIIKPKKITAPLVTSQKVVNNSVPKDGSNEKNKTETLKKPLVLSNEALDQITLTDFETSYPKDGHTTKVPRNPNSHPGMIMPIVITILVVPMFAVVGYLAIKRGQEAWKNRHYKRMDFLLDGMYND</sequence>
<keyword evidence="1" id="KW-0812">Transmembrane</keyword>
<organism evidence="3 4">
    <name type="scientific">Papilio machaon</name>
    <name type="common">Old World swallowtail butterfly</name>
    <dbReference type="NCBI Taxonomy" id="76193"/>
    <lineage>
        <taxon>Eukaryota</taxon>
        <taxon>Metazoa</taxon>
        <taxon>Ecdysozoa</taxon>
        <taxon>Arthropoda</taxon>
        <taxon>Hexapoda</taxon>
        <taxon>Insecta</taxon>
        <taxon>Pterygota</taxon>
        <taxon>Neoptera</taxon>
        <taxon>Endopterygota</taxon>
        <taxon>Lepidoptera</taxon>
        <taxon>Glossata</taxon>
        <taxon>Ditrysia</taxon>
        <taxon>Papilionoidea</taxon>
        <taxon>Papilionidae</taxon>
        <taxon>Papilioninae</taxon>
        <taxon>Papilio</taxon>
    </lineage>
</organism>
<keyword evidence="2" id="KW-0732">Signal</keyword>
<dbReference type="STRING" id="76193.A0A194RR77"/>
<evidence type="ECO:0000256" key="1">
    <source>
        <dbReference type="SAM" id="Phobius"/>
    </source>
</evidence>
<feature type="chain" id="PRO_5008265391" evidence="2">
    <location>
        <begin position="19"/>
        <end position="255"/>
    </location>
</feature>
<proteinExistence type="predicted"/>
<keyword evidence="1" id="KW-1133">Transmembrane helix</keyword>
<dbReference type="Proteomes" id="UP000053240">
    <property type="component" value="Unassembled WGS sequence"/>
</dbReference>
<feature type="transmembrane region" description="Helical" evidence="1">
    <location>
        <begin position="208"/>
        <end position="230"/>
    </location>
</feature>
<protein>
    <submittedName>
        <fullName evidence="3">Uncharacterized protein</fullName>
    </submittedName>
</protein>
<name>A0A194RR77_PAPMA</name>
<gene>
    <name evidence="3" type="ORF">RR48_06122</name>
</gene>
<dbReference type="OrthoDB" id="10071013at2759"/>
<dbReference type="InParanoid" id="A0A194RR77"/>
<keyword evidence="1" id="KW-0472">Membrane</keyword>